<dbReference type="InterPro" id="IPR000014">
    <property type="entry name" value="PAS"/>
</dbReference>
<dbReference type="SUPFAM" id="SSF47459">
    <property type="entry name" value="HLH, helix-loop-helix DNA-binding domain"/>
    <property type="match status" value="1"/>
</dbReference>
<dbReference type="Proteomes" id="UP000783686">
    <property type="component" value="Unassembled WGS sequence"/>
</dbReference>
<feature type="domain" description="PAS" evidence="7">
    <location>
        <begin position="118"/>
        <end position="196"/>
    </location>
</feature>
<evidence type="ECO:0000313" key="10">
    <source>
        <dbReference type="Proteomes" id="UP000614601"/>
    </source>
</evidence>
<dbReference type="EMBL" id="CAJFCW020000001">
    <property type="protein sequence ID" value="CAG9082399.1"/>
    <property type="molecule type" value="Genomic_DNA"/>
</dbReference>
<dbReference type="InterPro" id="IPR036638">
    <property type="entry name" value="HLH_DNA-bd_sf"/>
</dbReference>
<evidence type="ECO:0000259" key="8">
    <source>
        <dbReference type="PROSITE" id="PS50888"/>
    </source>
</evidence>
<dbReference type="InterPro" id="IPR013767">
    <property type="entry name" value="PAS_fold"/>
</dbReference>
<organism evidence="9 10">
    <name type="scientific">Bursaphelenchus okinawaensis</name>
    <dbReference type="NCBI Taxonomy" id="465554"/>
    <lineage>
        <taxon>Eukaryota</taxon>
        <taxon>Metazoa</taxon>
        <taxon>Ecdysozoa</taxon>
        <taxon>Nematoda</taxon>
        <taxon>Chromadorea</taxon>
        <taxon>Rhabditida</taxon>
        <taxon>Tylenchina</taxon>
        <taxon>Tylenchomorpha</taxon>
        <taxon>Aphelenchoidea</taxon>
        <taxon>Aphelenchoididae</taxon>
        <taxon>Bursaphelenchus</taxon>
    </lineage>
</organism>
<dbReference type="PANTHER" id="PTHR23043">
    <property type="entry name" value="HYPOXIA-INDUCIBLE FACTOR 1 ALPHA"/>
    <property type="match status" value="1"/>
</dbReference>
<keyword evidence="5" id="KW-0539">Nucleus</keyword>
<accession>A0A811JTG9</accession>
<evidence type="ECO:0000259" key="7">
    <source>
        <dbReference type="PROSITE" id="PS50112"/>
    </source>
</evidence>
<dbReference type="PROSITE" id="PS50888">
    <property type="entry name" value="BHLH"/>
    <property type="match status" value="1"/>
</dbReference>
<dbReference type="GO" id="GO:0000981">
    <property type="term" value="F:DNA-binding transcription factor activity, RNA polymerase II-specific"/>
    <property type="evidence" value="ECO:0007669"/>
    <property type="project" value="TreeGrafter"/>
</dbReference>
<evidence type="ECO:0000256" key="6">
    <source>
        <dbReference type="SAM" id="MobiDB-lite"/>
    </source>
</evidence>
<evidence type="ECO:0000256" key="4">
    <source>
        <dbReference type="ARBA" id="ARBA00023163"/>
    </source>
</evidence>
<evidence type="ECO:0008006" key="11">
    <source>
        <dbReference type="Google" id="ProtNLM"/>
    </source>
</evidence>
<comment type="caution">
    <text evidence="9">The sequence shown here is derived from an EMBL/GenBank/DDBJ whole genome shotgun (WGS) entry which is preliminary data.</text>
</comment>
<dbReference type="CDD" id="cd00130">
    <property type="entry name" value="PAS"/>
    <property type="match status" value="1"/>
</dbReference>
<feature type="compositionally biased region" description="Basic residues" evidence="6">
    <location>
        <begin position="1"/>
        <end position="12"/>
    </location>
</feature>
<dbReference type="GO" id="GO:0046983">
    <property type="term" value="F:protein dimerization activity"/>
    <property type="evidence" value="ECO:0007669"/>
    <property type="project" value="InterPro"/>
</dbReference>
<feature type="domain" description="BHLH" evidence="8">
    <location>
        <begin position="18"/>
        <end position="71"/>
    </location>
</feature>
<dbReference type="CDD" id="cd19696">
    <property type="entry name" value="bHLH-PAS_AhR_like"/>
    <property type="match status" value="1"/>
</dbReference>
<dbReference type="Gene3D" id="4.10.280.10">
    <property type="entry name" value="Helix-loop-helix DNA-binding domain"/>
    <property type="match status" value="1"/>
</dbReference>
<dbReference type="Pfam" id="PF14598">
    <property type="entry name" value="PAS_11"/>
    <property type="match status" value="1"/>
</dbReference>
<reference evidence="9" key="1">
    <citation type="submission" date="2020-09" db="EMBL/GenBank/DDBJ databases">
        <authorList>
            <person name="Kikuchi T."/>
        </authorList>
    </citation>
    <scope>NUCLEOTIDE SEQUENCE</scope>
    <source>
        <strain evidence="9">SH1</strain>
    </source>
</reference>
<keyword evidence="3" id="KW-0805">Transcription regulation</keyword>
<dbReference type="GO" id="GO:0000977">
    <property type="term" value="F:RNA polymerase II transcription regulatory region sequence-specific DNA binding"/>
    <property type="evidence" value="ECO:0007669"/>
    <property type="project" value="TreeGrafter"/>
</dbReference>
<evidence type="ECO:0000256" key="2">
    <source>
        <dbReference type="ARBA" id="ARBA00022737"/>
    </source>
</evidence>
<dbReference type="PROSITE" id="PS50112">
    <property type="entry name" value="PAS"/>
    <property type="match status" value="1"/>
</dbReference>
<evidence type="ECO:0000256" key="3">
    <source>
        <dbReference type="ARBA" id="ARBA00023015"/>
    </source>
</evidence>
<keyword evidence="10" id="KW-1185">Reference proteome</keyword>
<evidence type="ECO:0000256" key="1">
    <source>
        <dbReference type="ARBA" id="ARBA00004123"/>
    </source>
</evidence>
<dbReference type="EMBL" id="CAJFDH010000001">
    <property type="protein sequence ID" value="CAD5206593.1"/>
    <property type="molecule type" value="Genomic_DNA"/>
</dbReference>
<dbReference type="Pfam" id="PF00989">
    <property type="entry name" value="PAS"/>
    <property type="match status" value="1"/>
</dbReference>
<sequence>MYASKRRQRNFKRVREVGKQDGPSNPSKRHRERLNGELEIVAGLLPYDESTLQRLDKLSVLRLAVSYLQIKAHFQVCSSSFPHQTCPFHPYALPRAPLGPIPSIIESRSGSVFVDPVEPTFTQIALRALGGFIIILSLEGEILYASENIELYLGVLQSDILHQTVFEMIHSEDRASLLEGLKIIQGDNLQRVLPTRFRSLLDNTCGFIRTEMRGRFVDLHVSNQTHTMSAFMAVCTPFVPPIQTEMPIEDPILKSKHSLDLSIVCLDSRLSSLFEVTDAANQSYYSFIHPEDAEYVMDAHRAVIKNTSSGLMVYRIVSRVTGRITFVQSSLRTFFKTNKADSIGGTHRTLTEVDGVALMEKRGTAKELYLTFDDTLLQSPRQINCISSLNPCSRSAPAREHKQPKLIPPVMNHIDSQHLPTVPLPMLTLNPTQLADNSVFFPPPLIPLTVNQTHHDFNGLAAVIPPQMHENELLWQQALKPSFEATYADITPSCYYTQPYIDPSIHPDISGSQGYYPPPHLLHHTPQIAKTYETGSAESHDAPFLTNTTTRYCDNATGFDPHFNVTTTELNPPTNNFTFFTEVAHILGNT</sequence>
<feature type="region of interest" description="Disordered" evidence="6">
    <location>
        <begin position="1"/>
        <end position="32"/>
    </location>
</feature>
<dbReference type="Proteomes" id="UP000614601">
    <property type="component" value="Unassembled WGS sequence"/>
</dbReference>
<evidence type="ECO:0000256" key="5">
    <source>
        <dbReference type="ARBA" id="ARBA00023242"/>
    </source>
</evidence>
<dbReference type="Gene3D" id="3.30.450.20">
    <property type="entry name" value="PAS domain"/>
    <property type="match status" value="2"/>
</dbReference>
<dbReference type="GO" id="GO:0005634">
    <property type="term" value="C:nucleus"/>
    <property type="evidence" value="ECO:0007669"/>
    <property type="project" value="UniProtKB-SubCell"/>
</dbReference>
<proteinExistence type="predicted"/>
<gene>
    <name evidence="9" type="ORF">BOKJ2_LOCUS1277</name>
</gene>
<dbReference type="GO" id="GO:0010557">
    <property type="term" value="P:positive regulation of macromolecule biosynthetic process"/>
    <property type="evidence" value="ECO:0007669"/>
    <property type="project" value="UniProtKB-ARBA"/>
</dbReference>
<dbReference type="SMART" id="SM00091">
    <property type="entry name" value="PAS"/>
    <property type="match status" value="1"/>
</dbReference>
<dbReference type="PANTHER" id="PTHR23043:SF39">
    <property type="entry name" value="DYSFUSION, ISOFORM D"/>
    <property type="match status" value="1"/>
</dbReference>
<keyword evidence="2" id="KW-0677">Repeat</keyword>
<dbReference type="InterPro" id="IPR035965">
    <property type="entry name" value="PAS-like_dom_sf"/>
</dbReference>
<name>A0A811JTG9_9BILA</name>
<protein>
    <recommendedName>
        <fullName evidence="11">Aryl hydrocarbon receptor</fullName>
    </recommendedName>
</protein>
<dbReference type="SUPFAM" id="SSF55785">
    <property type="entry name" value="PYP-like sensor domain (PAS domain)"/>
    <property type="match status" value="2"/>
</dbReference>
<evidence type="ECO:0000313" key="9">
    <source>
        <dbReference type="EMBL" id="CAD5206593.1"/>
    </source>
</evidence>
<dbReference type="InterPro" id="IPR011598">
    <property type="entry name" value="bHLH_dom"/>
</dbReference>
<comment type="subcellular location">
    <subcellularLocation>
        <location evidence="1">Nucleus</location>
    </subcellularLocation>
</comment>
<keyword evidence="4" id="KW-0804">Transcription</keyword>
<dbReference type="AlphaFoldDB" id="A0A811JTG9"/>
<dbReference type="OrthoDB" id="7788762at2759"/>